<dbReference type="Proteomes" id="UP001229421">
    <property type="component" value="Unassembled WGS sequence"/>
</dbReference>
<evidence type="ECO:0000256" key="1">
    <source>
        <dbReference type="ARBA" id="ARBA00004123"/>
    </source>
</evidence>
<dbReference type="GO" id="GO:0005634">
    <property type="term" value="C:nucleus"/>
    <property type="evidence" value="ECO:0007669"/>
    <property type="project" value="UniProtKB-SubCell"/>
</dbReference>
<dbReference type="FunFam" id="3.40.50.150:FF:000153">
    <property type="entry name" value="S-adenosyl-L-methionine-dependent methyltransferase superfamily protein"/>
    <property type="match status" value="1"/>
</dbReference>
<feature type="region of interest" description="Disordered" evidence="11">
    <location>
        <begin position="573"/>
        <end position="651"/>
    </location>
</feature>
<keyword evidence="3" id="KW-0820">tRNA-binding</keyword>
<evidence type="ECO:0000256" key="7">
    <source>
        <dbReference type="ARBA" id="ARBA00022694"/>
    </source>
</evidence>
<feature type="compositionally biased region" description="Basic and acidic residues" evidence="11">
    <location>
        <begin position="583"/>
        <end position="599"/>
    </location>
</feature>
<dbReference type="PROSITE" id="PS51686">
    <property type="entry name" value="SAM_MT_RSMB_NOP"/>
    <property type="match status" value="1"/>
</dbReference>
<dbReference type="InterPro" id="IPR029063">
    <property type="entry name" value="SAM-dependent_MTases_sf"/>
</dbReference>
<protein>
    <recommendedName>
        <fullName evidence="12">SAM-dependent MTase RsmB/NOP-type domain-containing protein</fullName>
    </recommendedName>
</protein>
<dbReference type="InterPro" id="IPR018314">
    <property type="entry name" value="RsmB/NOL1/NOP2-like_CS"/>
</dbReference>
<feature type="active site" description="Nucleophile" evidence="10">
    <location>
        <position position="421"/>
    </location>
</feature>
<keyword evidence="9" id="KW-0539">Nucleus</keyword>
<dbReference type="PANTHER" id="PTHR22808">
    <property type="entry name" value="NCL1 YEAST -RELATED NOL1/NOP2/FMU SUN DOMAIN-CONTAINING"/>
    <property type="match status" value="1"/>
</dbReference>
<comment type="caution">
    <text evidence="13">The sequence shown here is derived from an EMBL/GenBank/DDBJ whole genome shotgun (WGS) entry which is preliminary data.</text>
</comment>
<gene>
    <name evidence="13" type="ORF">QVD17_05293</name>
</gene>
<dbReference type="Pfam" id="PF25378">
    <property type="entry name" value="PUA_NSUN2"/>
    <property type="match status" value="1"/>
</dbReference>
<evidence type="ECO:0000256" key="4">
    <source>
        <dbReference type="ARBA" id="ARBA00022603"/>
    </source>
</evidence>
<dbReference type="InterPro" id="IPR023267">
    <property type="entry name" value="RCMT"/>
</dbReference>
<dbReference type="Pfam" id="PF01189">
    <property type="entry name" value="Methyltr_RsmB-F"/>
    <property type="match status" value="1"/>
</dbReference>
<feature type="compositionally biased region" description="Basic residues" evidence="11">
    <location>
        <begin position="94"/>
        <end position="105"/>
    </location>
</feature>
<evidence type="ECO:0000259" key="12">
    <source>
        <dbReference type="PROSITE" id="PS51686"/>
    </source>
</evidence>
<evidence type="ECO:0000256" key="8">
    <source>
        <dbReference type="ARBA" id="ARBA00022884"/>
    </source>
</evidence>
<evidence type="ECO:0000256" key="6">
    <source>
        <dbReference type="ARBA" id="ARBA00022691"/>
    </source>
</evidence>
<dbReference type="EMBL" id="JAUHHV010000001">
    <property type="protein sequence ID" value="KAK1439475.1"/>
    <property type="molecule type" value="Genomic_DNA"/>
</dbReference>
<dbReference type="PRINTS" id="PR02008">
    <property type="entry name" value="RCMTFAMILY"/>
</dbReference>
<dbReference type="Gene3D" id="3.40.50.150">
    <property type="entry name" value="Vaccinia Virus protein VP39"/>
    <property type="match status" value="1"/>
</dbReference>
<dbReference type="InterPro" id="IPR001678">
    <property type="entry name" value="MeTrfase_RsmB-F_NOP2_dom"/>
</dbReference>
<dbReference type="PROSITE" id="PS01153">
    <property type="entry name" value="NOL1_NOP2_SUN"/>
    <property type="match status" value="1"/>
</dbReference>
<comment type="caution">
    <text evidence="10">Lacks conserved residue(s) required for the propagation of feature annotation.</text>
</comment>
<accession>A0AAD8LBP9</accession>
<keyword evidence="5 10" id="KW-0808">Transferase</keyword>
<evidence type="ECO:0000256" key="11">
    <source>
        <dbReference type="SAM" id="MobiDB-lite"/>
    </source>
</evidence>
<evidence type="ECO:0000256" key="9">
    <source>
        <dbReference type="ARBA" id="ARBA00023242"/>
    </source>
</evidence>
<name>A0AAD8LBP9_TARER</name>
<dbReference type="PANTHER" id="PTHR22808:SF1">
    <property type="entry name" value="RNA CYTOSINE-C(5)-METHYLTRANSFERASE NSUN2-RELATED"/>
    <property type="match status" value="1"/>
</dbReference>
<keyword evidence="8 10" id="KW-0694">RNA-binding</keyword>
<dbReference type="SUPFAM" id="SSF53335">
    <property type="entry name" value="S-adenosyl-L-methionine-dependent methyltransferases"/>
    <property type="match status" value="1"/>
</dbReference>
<keyword evidence="14" id="KW-1185">Reference proteome</keyword>
<evidence type="ECO:0000256" key="2">
    <source>
        <dbReference type="ARBA" id="ARBA00007494"/>
    </source>
</evidence>
<evidence type="ECO:0000256" key="5">
    <source>
        <dbReference type="ARBA" id="ARBA00022679"/>
    </source>
</evidence>
<evidence type="ECO:0000256" key="10">
    <source>
        <dbReference type="PROSITE-ProRule" id="PRU01023"/>
    </source>
</evidence>
<dbReference type="GO" id="GO:0030488">
    <property type="term" value="P:tRNA methylation"/>
    <property type="evidence" value="ECO:0007669"/>
    <property type="project" value="UniProtKB-ARBA"/>
</dbReference>
<dbReference type="InterPro" id="IPR049560">
    <property type="entry name" value="MeTrfase_RsmB-F_NOP2_cat"/>
</dbReference>
<reference evidence="13" key="1">
    <citation type="journal article" date="2023" name="bioRxiv">
        <title>Improved chromosome-level genome assembly for marigold (Tagetes erecta).</title>
        <authorList>
            <person name="Jiang F."/>
            <person name="Yuan L."/>
            <person name="Wang S."/>
            <person name="Wang H."/>
            <person name="Xu D."/>
            <person name="Wang A."/>
            <person name="Fan W."/>
        </authorList>
    </citation>
    <scope>NUCLEOTIDE SEQUENCE</scope>
    <source>
        <strain evidence="13">WSJ</strain>
        <tissue evidence="13">Leaf</tissue>
    </source>
</reference>
<evidence type="ECO:0000256" key="3">
    <source>
        <dbReference type="ARBA" id="ARBA00022555"/>
    </source>
</evidence>
<feature type="region of interest" description="Disordered" evidence="11">
    <location>
        <begin position="92"/>
        <end position="124"/>
    </location>
</feature>
<dbReference type="GO" id="GO:0016428">
    <property type="term" value="F:tRNA (cytidine-5-)-methyltransferase activity"/>
    <property type="evidence" value="ECO:0007669"/>
    <property type="project" value="InterPro"/>
</dbReference>
<sequence>MKSVDVCMEASFVFQLMHNCVILEEDDYVIFKGSKRTGTASYKNTVPGFLKNVSAQFALPLLKEKKNLHFHLHLHLHLHLVCFQKHQISMGGRGRSRRTQRKHFRDGREDVWKNDKSDRQQQNEIKHNLNWQPFAIENADFVEYYQEQGIVRPEEWDLFMECLRKQLPAAFRINSSGQFCMDLKSQLENEFSKSLHIEGTDGNEAEGIKSLPWYPDNFAWQSSFSRMQLRKNKSLERFHAFLKQENEIGNLTRQEAVSMVPPLFLDVHGDHFVIDMCAAPGSKTFQLLEMIHRSSEVGSLPSGMVVANDVDVQRCNLLIHQTKRMCTANLVVTNHEAQHFPSCHLKKNNADASELGMTQLLFDRVLCDVPCSGDGTLRKAPDIWRKWKVGMANGVHCLQIQIAMRGLALLKTGGRMVYSTCSMNPVENEAVVSEILRRCGDSVELVDVSSEIPQLIRRPGLKSWKVKDKGVWLASHKDACKHGRSGIVHSMFPSGQAHLDTSDGSDEKPTVTGAEIPEDGNSNMDADAAGDALVAEVSSLPLERCMRFVPHDQNTGAFFVAVFHKVSHLPVLQTKSNKHSPQRHSESDEKEKQAEDKDTNGMGVSNEEATTDVAVLDKESDEVPSDFNPSKKLRVQSPNKEKSRAEKANDKRKLQVQGKWYGVDPIVFFEDDVILNGIKEFYGIQESFPFKHQLITRNSDTKNVKRIYYISESSKNVVELNFRAGEQLKITSIGLQMFERQTSREGVSSPCVFRISSEGLPLLLPHMTKQIASASAVDFQHLLQYRSVKFPDLVDDKFREKISSLSLGCCVVVLNKGTEGSSDPPVVDKSTIAIGCWKGRSSLAVMVTAIDCRELLERLFQQFETKKESEVICDEAVNGDDTAVEENSETVAVDAEVNEDSETVTIDVEENKV</sequence>
<keyword evidence="4 10" id="KW-0489">Methyltransferase</keyword>
<evidence type="ECO:0000313" key="13">
    <source>
        <dbReference type="EMBL" id="KAK1439475.1"/>
    </source>
</evidence>
<dbReference type="GO" id="GO:0000049">
    <property type="term" value="F:tRNA binding"/>
    <property type="evidence" value="ECO:0007669"/>
    <property type="project" value="UniProtKB-KW"/>
</dbReference>
<dbReference type="PRINTS" id="PR02011">
    <property type="entry name" value="RCMTNCL1"/>
</dbReference>
<feature type="compositionally biased region" description="Basic and acidic residues" evidence="11">
    <location>
        <begin position="106"/>
        <end position="124"/>
    </location>
</feature>
<feature type="binding site" evidence="10">
    <location>
        <begin position="277"/>
        <end position="283"/>
    </location>
    <ligand>
        <name>S-adenosyl-L-methionine</name>
        <dbReference type="ChEBI" id="CHEBI:59789"/>
    </ligand>
</feature>
<evidence type="ECO:0000313" key="14">
    <source>
        <dbReference type="Proteomes" id="UP001229421"/>
    </source>
</evidence>
<dbReference type="InterPro" id="IPR057286">
    <property type="entry name" value="PUA_NSUN2"/>
</dbReference>
<keyword evidence="7" id="KW-0819">tRNA processing</keyword>
<feature type="binding site" evidence="10">
    <location>
        <position position="368"/>
    </location>
    <ligand>
        <name>S-adenosyl-L-methionine</name>
        <dbReference type="ChEBI" id="CHEBI:59789"/>
    </ligand>
</feature>
<dbReference type="Pfam" id="PF25376">
    <property type="entry name" value="Pre-PUA_NSUN2"/>
    <property type="match status" value="1"/>
</dbReference>
<dbReference type="InterPro" id="IPR023270">
    <property type="entry name" value="RCMT_NCL1"/>
</dbReference>
<dbReference type="InterPro" id="IPR057285">
    <property type="entry name" value="Pre-PUA_NSUN2"/>
</dbReference>
<comment type="similarity">
    <text evidence="2 10">Belongs to the class I-like SAM-binding methyltransferase superfamily. RsmB/NOP family.</text>
</comment>
<dbReference type="AlphaFoldDB" id="A0AAD8LBP9"/>
<feature type="binding site" evidence="10">
    <location>
        <position position="309"/>
    </location>
    <ligand>
        <name>S-adenosyl-L-methionine</name>
        <dbReference type="ChEBI" id="CHEBI:59789"/>
    </ligand>
</feature>
<proteinExistence type="inferred from homology"/>
<organism evidence="13 14">
    <name type="scientific">Tagetes erecta</name>
    <name type="common">African marigold</name>
    <dbReference type="NCBI Taxonomy" id="13708"/>
    <lineage>
        <taxon>Eukaryota</taxon>
        <taxon>Viridiplantae</taxon>
        <taxon>Streptophyta</taxon>
        <taxon>Embryophyta</taxon>
        <taxon>Tracheophyta</taxon>
        <taxon>Spermatophyta</taxon>
        <taxon>Magnoliopsida</taxon>
        <taxon>eudicotyledons</taxon>
        <taxon>Gunneridae</taxon>
        <taxon>Pentapetalae</taxon>
        <taxon>asterids</taxon>
        <taxon>campanulids</taxon>
        <taxon>Asterales</taxon>
        <taxon>Asteraceae</taxon>
        <taxon>Asteroideae</taxon>
        <taxon>Heliantheae alliance</taxon>
        <taxon>Tageteae</taxon>
        <taxon>Tagetes</taxon>
    </lineage>
</organism>
<comment type="subcellular location">
    <subcellularLocation>
        <location evidence="1">Nucleus</location>
    </subcellularLocation>
</comment>
<feature type="region of interest" description="Disordered" evidence="11">
    <location>
        <begin position="497"/>
        <end position="526"/>
    </location>
</feature>
<keyword evidence="6 10" id="KW-0949">S-adenosyl-L-methionine</keyword>
<feature type="domain" description="SAM-dependent MTase RsmB/NOP-type" evidence="12">
    <location>
        <begin position="159"/>
        <end position="566"/>
    </location>
</feature>
<feature type="compositionally biased region" description="Basic and acidic residues" evidence="11">
    <location>
        <begin position="639"/>
        <end position="651"/>
    </location>
</feature>